<evidence type="ECO:0000313" key="3">
    <source>
        <dbReference type="EMBL" id="TLX47170.1"/>
    </source>
</evidence>
<protein>
    <submittedName>
        <fullName evidence="3">Uncharacterized protein</fullName>
    </submittedName>
</protein>
<comment type="caution">
    <text evidence="3">The sequence shown here is derived from an EMBL/GenBank/DDBJ whole genome shotgun (WGS) entry which is preliminary data.</text>
</comment>
<dbReference type="AlphaFoldDB" id="A0A5R9Q1Y5"/>
<evidence type="ECO:0000256" key="2">
    <source>
        <dbReference type="SAM" id="Phobius"/>
    </source>
</evidence>
<keyword evidence="1" id="KW-0175">Coiled coil</keyword>
<gene>
    <name evidence="3" type="ORF">C1E24_10225</name>
</gene>
<keyword evidence="2" id="KW-0812">Transmembrane</keyword>
<accession>A0A5R9Q1Y5</accession>
<evidence type="ECO:0000313" key="4">
    <source>
        <dbReference type="Proteomes" id="UP000309186"/>
    </source>
</evidence>
<feature type="transmembrane region" description="Helical" evidence="2">
    <location>
        <begin position="6"/>
        <end position="22"/>
    </location>
</feature>
<dbReference type="Proteomes" id="UP000309186">
    <property type="component" value="Unassembled WGS sequence"/>
</dbReference>
<reference evidence="3 4" key="1">
    <citation type="submission" date="2018-01" db="EMBL/GenBank/DDBJ databases">
        <title>Co-occurrence of chitin degradation, pigmentation and bioactivity in marine Pseudoalteromonas.</title>
        <authorList>
            <person name="Paulsen S."/>
            <person name="Gram L."/>
            <person name="Machado H."/>
        </authorList>
    </citation>
    <scope>NUCLEOTIDE SEQUENCE [LARGE SCALE GENOMIC DNA]</scope>
    <source>
        <strain evidence="3 4">S3663</strain>
    </source>
</reference>
<keyword evidence="2" id="KW-1133">Transmembrane helix</keyword>
<dbReference type="EMBL" id="PPSW01000014">
    <property type="protein sequence ID" value="TLX47170.1"/>
    <property type="molecule type" value="Genomic_DNA"/>
</dbReference>
<sequence length="63" mass="7467">MWELVSFMLGLAVFMFIINYMFEPQKIIEDLKSMKGSNTKIEALEKRVEELERTVQALKQKEL</sequence>
<dbReference type="RefSeq" id="WP_138481103.1">
    <property type="nucleotide sequence ID" value="NZ_PNBV01000002.1"/>
</dbReference>
<dbReference type="OrthoDB" id="9788537at2"/>
<keyword evidence="2" id="KW-0472">Membrane</keyword>
<feature type="coiled-coil region" evidence="1">
    <location>
        <begin position="34"/>
        <end position="61"/>
    </location>
</feature>
<organism evidence="3 4">
    <name type="scientific">Pseudoalteromonas phenolica</name>
    <dbReference type="NCBI Taxonomy" id="161398"/>
    <lineage>
        <taxon>Bacteria</taxon>
        <taxon>Pseudomonadati</taxon>
        <taxon>Pseudomonadota</taxon>
        <taxon>Gammaproteobacteria</taxon>
        <taxon>Alteromonadales</taxon>
        <taxon>Pseudoalteromonadaceae</taxon>
        <taxon>Pseudoalteromonas</taxon>
    </lineage>
</organism>
<proteinExistence type="predicted"/>
<name>A0A5R9Q1Y5_9GAMM</name>
<evidence type="ECO:0000256" key="1">
    <source>
        <dbReference type="SAM" id="Coils"/>
    </source>
</evidence>